<gene>
    <name evidence="2" type="ORF">BJY24_005019</name>
</gene>
<dbReference type="AlphaFoldDB" id="A0A7W9PHD6"/>
<protein>
    <submittedName>
        <fullName evidence="2">Uncharacterized protein</fullName>
    </submittedName>
</protein>
<keyword evidence="1" id="KW-1133">Transmembrane helix</keyword>
<keyword evidence="1" id="KW-0472">Membrane</keyword>
<dbReference type="EMBL" id="JACHIT010000002">
    <property type="protein sequence ID" value="MBB5916107.1"/>
    <property type="molecule type" value="Genomic_DNA"/>
</dbReference>
<evidence type="ECO:0000256" key="1">
    <source>
        <dbReference type="SAM" id="Phobius"/>
    </source>
</evidence>
<dbReference type="Proteomes" id="UP000540412">
    <property type="component" value="Unassembled WGS sequence"/>
</dbReference>
<proteinExistence type="predicted"/>
<dbReference type="RefSeq" id="WP_040752473.1">
    <property type="nucleotide sequence ID" value="NZ_JACHIT010000002.1"/>
</dbReference>
<keyword evidence="1" id="KW-0812">Transmembrane</keyword>
<evidence type="ECO:0000313" key="2">
    <source>
        <dbReference type="EMBL" id="MBB5916107.1"/>
    </source>
</evidence>
<keyword evidence="3" id="KW-1185">Reference proteome</keyword>
<reference evidence="2 3" key="1">
    <citation type="submission" date="2020-08" db="EMBL/GenBank/DDBJ databases">
        <title>Sequencing the genomes of 1000 actinobacteria strains.</title>
        <authorList>
            <person name="Klenk H.-P."/>
        </authorList>
    </citation>
    <scope>NUCLEOTIDE SEQUENCE [LARGE SCALE GENOMIC DNA]</scope>
    <source>
        <strain evidence="2 3">DSM 43582</strain>
    </source>
</reference>
<evidence type="ECO:0000313" key="3">
    <source>
        <dbReference type="Proteomes" id="UP000540412"/>
    </source>
</evidence>
<name>A0A7W9PHD6_9NOCA</name>
<feature type="transmembrane region" description="Helical" evidence="1">
    <location>
        <begin position="71"/>
        <end position="88"/>
    </location>
</feature>
<organism evidence="2 3">
    <name type="scientific">Nocardia transvalensis</name>
    <dbReference type="NCBI Taxonomy" id="37333"/>
    <lineage>
        <taxon>Bacteria</taxon>
        <taxon>Bacillati</taxon>
        <taxon>Actinomycetota</taxon>
        <taxon>Actinomycetes</taxon>
        <taxon>Mycobacteriales</taxon>
        <taxon>Nocardiaceae</taxon>
        <taxon>Nocardia</taxon>
    </lineage>
</organism>
<accession>A0A7W9PHD6</accession>
<sequence>MESLPTADSTATTRQRYLDPVLVVAGVLAVAGAAPMPTTGPCCPTRNGPAGRMRLSEVMGSTTSAMTQSRGAFITLAPFLTALLGHFLT</sequence>
<comment type="caution">
    <text evidence="2">The sequence shown here is derived from an EMBL/GenBank/DDBJ whole genome shotgun (WGS) entry which is preliminary data.</text>
</comment>